<dbReference type="RefSeq" id="WP_100284494.1">
    <property type="nucleotide sequence ID" value="NZ_CP024923.1"/>
</dbReference>
<feature type="binding site" evidence="5">
    <location>
        <position position="284"/>
    </location>
    <ligand>
        <name>Fe cation</name>
        <dbReference type="ChEBI" id="CHEBI:24875"/>
        <note>catalytic</note>
    </ligand>
</feature>
<evidence type="ECO:0000256" key="5">
    <source>
        <dbReference type="PIRSR" id="PIRSR604294-1"/>
    </source>
</evidence>
<evidence type="ECO:0000256" key="4">
    <source>
        <dbReference type="ARBA" id="ARBA00023004"/>
    </source>
</evidence>
<sequence length="489" mass="54867">MTHFPDTPSFTGFNTPSRIEADIADLDVKGTIPPELDGAFYRVQPDPQFAPRLGDDISFNGDGMITMFRLKGGRVDFKQRWAKTDKWKLEHAAGEGLFGAYRNPLTDDDRVKGQIRGTANTNAFVYGGKLYALKEDSPALVMNPATLETEGYTWFNGAMTGQTFTAHPKVDPATGDMIAFGYAAKGVLTRDMTYYVVSPEGELKQELWFELPYYAMMHDFAITPDYALFHVVPCTSNWERLEQGLPHFGFDTTLPVYLGVLPRRADATADDIRWFKRDNCFASHVMNAFQDGTRLHFDTPEAKNNMFPFFPDIHGAPFNGPESASFLTRWTVDMASNSDAFESRERLTTMMGEFPRIDERRAGLPYRYGWMLVIDPTKPVELRGGSPAGMLMNTLGLIDHEAGTEQKWWCGPISSLQEPCFIARGPDAPEGDGWIVMVCNRLEEHRSDLLLFDALDIEKGPIAEVRIPIRLRFGLHGNWATAEEIGLAA</sequence>
<dbReference type="GO" id="GO:0010436">
    <property type="term" value="F:carotenoid dioxygenase activity"/>
    <property type="evidence" value="ECO:0007669"/>
    <property type="project" value="TreeGrafter"/>
</dbReference>
<dbReference type="PANTHER" id="PTHR10543">
    <property type="entry name" value="BETA-CAROTENE DIOXYGENASE"/>
    <property type="match status" value="1"/>
</dbReference>
<accession>A0A2K8MLF5</accession>
<comment type="cofactor">
    <cofactor evidence="5 6">
        <name>Fe(2+)</name>
        <dbReference type="ChEBI" id="CHEBI:29033"/>
    </cofactor>
    <text evidence="5 6">Binds 1 Fe(2+) ion per subunit.</text>
</comment>
<name>A0A2K8MLF5_9SPHN</name>
<evidence type="ECO:0000313" key="7">
    <source>
        <dbReference type="EMBL" id="ATY34707.1"/>
    </source>
</evidence>
<evidence type="ECO:0000256" key="2">
    <source>
        <dbReference type="ARBA" id="ARBA00022723"/>
    </source>
</evidence>
<dbReference type="InterPro" id="IPR004294">
    <property type="entry name" value="Carotenoid_Oase"/>
</dbReference>
<dbReference type="GO" id="GO:0016121">
    <property type="term" value="P:carotene catabolic process"/>
    <property type="evidence" value="ECO:0007669"/>
    <property type="project" value="TreeGrafter"/>
</dbReference>
<comment type="similarity">
    <text evidence="1 6">Belongs to the carotenoid oxygenase family.</text>
</comment>
<feature type="binding site" evidence="5">
    <location>
        <position position="218"/>
    </location>
    <ligand>
        <name>Fe cation</name>
        <dbReference type="ChEBI" id="CHEBI:24875"/>
        <note>catalytic</note>
    </ligand>
</feature>
<keyword evidence="4 5" id="KW-0408">Iron</keyword>
<dbReference type="GO" id="GO:0046872">
    <property type="term" value="F:metal ion binding"/>
    <property type="evidence" value="ECO:0007669"/>
    <property type="project" value="UniProtKB-KW"/>
</dbReference>
<evidence type="ECO:0000256" key="6">
    <source>
        <dbReference type="RuleBase" id="RU364048"/>
    </source>
</evidence>
<keyword evidence="8" id="KW-1185">Reference proteome</keyword>
<keyword evidence="3 6" id="KW-0560">Oxidoreductase</keyword>
<dbReference type="PANTHER" id="PTHR10543:SF89">
    <property type="entry name" value="CAROTENOID 9,10(9',10')-CLEAVAGE DIOXYGENASE 1"/>
    <property type="match status" value="1"/>
</dbReference>
<proteinExistence type="inferred from homology"/>
<dbReference type="EC" id="1.13.11.-" evidence="6"/>
<feature type="binding site" evidence="5">
    <location>
        <position position="476"/>
    </location>
    <ligand>
        <name>Fe cation</name>
        <dbReference type="ChEBI" id="CHEBI:24875"/>
        <note>catalytic</note>
    </ligand>
</feature>
<evidence type="ECO:0000313" key="8">
    <source>
        <dbReference type="Proteomes" id="UP000229081"/>
    </source>
</evidence>
<dbReference type="OrthoDB" id="6636843at2"/>
<dbReference type="Proteomes" id="UP000229081">
    <property type="component" value="Chromosome"/>
</dbReference>
<evidence type="ECO:0000256" key="1">
    <source>
        <dbReference type="ARBA" id="ARBA00006787"/>
    </source>
</evidence>
<reference evidence="7 8" key="1">
    <citation type="submission" date="2017-11" db="EMBL/GenBank/DDBJ databases">
        <title>Complete genome sequence of Sphingomonas sp. Strain Cra20, a psychrotolerant potential plant growth promoting rhizobacteria.</title>
        <authorList>
            <person name="Luo Y."/>
        </authorList>
    </citation>
    <scope>NUCLEOTIDE SEQUENCE [LARGE SCALE GENOMIC DNA]</scope>
    <source>
        <strain evidence="7 8">Cra20</strain>
    </source>
</reference>
<evidence type="ECO:0000256" key="3">
    <source>
        <dbReference type="ARBA" id="ARBA00023002"/>
    </source>
</evidence>
<dbReference type="Pfam" id="PF03055">
    <property type="entry name" value="RPE65"/>
    <property type="match status" value="1"/>
</dbReference>
<dbReference type="KEGG" id="sphc:CVN68_17460"/>
<feature type="binding site" evidence="5">
    <location>
        <position position="167"/>
    </location>
    <ligand>
        <name>Fe cation</name>
        <dbReference type="ChEBI" id="CHEBI:24875"/>
        <note>catalytic</note>
    </ligand>
</feature>
<keyword evidence="6 7" id="KW-0223">Dioxygenase</keyword>
<gene>
    <name evidence="7" type="ORF">CVN68_17460</name>
</gene>
<dbReference type="EMBL" id="CP024923">
    <property type="protein sequence ID" value="ATY34707.1"/>
    <property type="molecule type" value="Genomic_DNA"/>
</dbReference>
<keyword evidence="2 5" id="KW-0479">Metal-binding</keyword>
<protein>
    <recommendedName>
        <fullName evidence="6">Dioxygenase</fullName>
        <ecNumber evidence="6">1.13.11.-</ecNumber>
    </recommendedName>
</protein>
<dbReference type="AlphaFoldDB" id="A0A2K8MLF5"/>
<organism evidence="7 8">
    <name type="scientific">Sphingomonas psychrotolerans</name>
    <dbReference type="NCBI Taxonomy" id="1327635"/>
    <lineage>
        <taxon>Bacteria</taxon>
        <taxon>Pseudomonadati</taxon>
        <taxon>Pseudomonadota</taxon>
        <taxon>Alphaproteobacteria</taxon>
        <taxon>Sphingomonadales</taxon>
        <taxon>Sphingomonadaceae</taxon>
        <taxon>Sphingomonas</taxon>
    </lineage>
</organism>